<reference evidence="3 4" key="1">
    <citation type="submission" date="2017-06" db="EMBL/GenBank/DDBJ databases">
        <title>Cmopartive genomic analysis of Ambrosia Fusariam Clade fungi.</title>
        <authorList>
            <person name="Stajich J.E."/>
            <person name="Carrillo J."/>
            <person name="Kijimoto T."/>
            <person name="Eskalen A."/>
            <person name="O'Donnell K."/>
            <person name="Kasson M."/>
        </authorList>
    </citation>
    <scope>NUCLEOTIDE SEQUENCE [LARGE SCALE GENOMIC DNA]</scope>
    <source>
        <strain evidence="3 4">NRRL 20438</strain>
    </source>
</reference>
<dbReference type="Pfam" id="PF26639">
    <property type="entry name" value="Het-6_barrel"/>
    <property type="match status" value="1"/>
</dbReference>
<comment type="caution">
    <text evidence="3">The sequence shown here is derived from an EMBL/GenBank/DDBJ whole genome shotgun (WGS) entry which is preliminary data.</text>
</comment>
<gene>
    <name evidence="3" type="ORF">CDV31_008180</name>
</gene>
<protein>
    <recommendedName>
        <fullName evidence="2">Heterokaryon incompatibility domain-containing protein</fullName>
    </recommendedName>
</protein>
<dbReference type="InterPro" id="IPR052895">
    <property type="entry name" value="HetReg/Transcr_Mod"/>
</dbReference>
<evidence type="ECO:0000259" key="2">
    <source>
        <dbReference type="Pfam" id="PF06985"/>
    </source>
</evidence>
<dbReference type="AlphaFoldDB" id="A0A428U2B2"/>
<evidence type="ECO:0000313" key="4">
    <source>
        <dbReference type="Proteomes" id="UP000288429"/>
    </source>
</evidence>
<dbReference type="PANTHER" id="PTHR24148">
    <property type="entry name" value="ANKYRIN REPEAT DOMAIN-CONTAINING PROTEIN 39 HOMOLOG-RELATED"/>
    <property type="match status" value="1"/>
</dbReference>
<keyword evidence="1" id="KW-0732">Signal</keyword>
<evidence type="ECO:0000256" key="1">
    <source>
        <dbReference type="SAM" id="SignalP"/>
    </source>
</evidence>
<feature type="chain" id="PRO_5019233567" description="Heterokaryon incompatibility domain-containing protein" evidence="1">
    <location>
        <begin position="22"/>
        <end position="829"/>
    </location>
</feature>
<feature type="domain" description="Heterokaryon incompatibility" evidence="2">
    <location>
        <begin position="180"/>
        <end position="341"/>
    </location>
</feature>
<keyword evidence="4" id="KW-1185">Reference proteome</keyword>
<proteinExistence type="predicted"/>
<feature type="signal peptide" evidence="1">
    <location>
        <begin position="1"/>
        <end position="21"/>
    </location>
</feature>
<dbReference type="EMBL" id="NIZV01000106">
    <property type="protein sequence ID" value="RSM08368.1"/>
    <property type="molecule type" value="Genomic_DNA"/>
</dbReference>
<organism evidence="3 4">
    <name type="scientific">Fusarium ambrosium</name>
    <dbReference type="NCBI Taxonomy" id="131363"/>
    <lineage>
        <taxon>Eukaryota</taxon>
        <taxon>Fungi</taxon>
        <taxon>Dikarya</taxon>
        <taxon>Ascomycota</taxon>
        <taxon>Pezizomycotina</taxon>
        <taxon>Sordariomycetes</taxon>
        <taxon>Hypocreomycetidae</taxon>
        <taxon>Hypocreales</taxon>
        <taxon>Nectriaceae</taxon>
        <taxon>Fusarium</taxon>
        <taxon>Fusarium solani species complex</taxon>
    </lineage>
</organism>
<accession>A0A428U2B2</accession>
<dbReference type="Pfam" id="PF06985">
    <property type="entry name" value="HET"/>
    <property type="match status" value="1"/>
</dbReference>
<sequence length="829" mass="91871">MISSRLLTGALALFAASAVNARVCYPSLSTTVATTSSSAESTSTSESFIATETSASTDATSTEASTTDIVITTTSTAASQTTTSAATTSSALVDNTTPDPCAVDSDCFFSADPVCLQGLNPFTITMSFFLRKTKFKYASPLENDSIRLVRFRKPGLTQRTAALSLELSIWQLQDSDKLGYHALSYTWGPPEGGGCYTSSEMRPILLNGRKFQVYPNLHDALVQLQNSLVAEYHWIDAICINQEDKGEKAAQVSMMAHIYFSAAQVNVWIGQSNEDTPMVMALIRNLAMYINNVYAIEADLDPQLVGKLKQLGLPSLTRENWLPFVKFFFQNWFRRSWVIQEVALSTNVRLICGAKGSVTWQDLTDATGIPNRFGFYPGGLTEMQEGLGEEWELPAIGYPAEMIMAHVLCKTRDFNEPEYQFLRPHVEMLTGPDAWRRGAAPMLAWLLTRCRRAYASDQRDKVYSLLGIAKFAATIKGAPPTSIEVDYSVSSTPATVFTKTATFILEECNYLAFISLASHIICKEGKKLELTPDLPSWVPDFSTSAQHATTMPIICYSKNFDFDASWYRELGSLGLRIDGPKLHVKAIRVGTLSAVSNCVTDTVMRAKDFEPFAALLLQCAQHYTLTGELAIEAFWRTLIFDTEMHGAHPASPELGIAFGYWVFQTIFYYVQESDLPGYGCEATLRCMKHYKALADRDADVAGDMLHDFDWVRDTIRQLGLTRNAEGRLVNELPPDENRKIKLLGDSFSTIVNGFGYARRFFLTEEGHMGMGCLAVAKNDSVWVVSSCPVPLVLRPREDGSYQLIGDSYVHGIMHGEAVKDSKWEDICIT</sequence>
<dbReference type="PANTHER" id="PTHR24148:SF73">
    <property type="entry name" value="HET DOMAIN PROTEIN (AFU_ORTHOLOGUE AFUA_8G01020)"/>
    <property type="match status" value="1"/>
</dbReference>
<evidence type="ECO:0000313" key="3">
    <source>
        <dbReference type="EMBL" id="RSM08368.1"/>
    </source>
</evidence>
<dbReference type="Proteomes" id="UP000288429">
    <property type="component" value="Unassembled WGS sequence"/>
</dbReference>
<name>A0A428U2B2_9HYPO</name>
<dbReference type="InterPro" id="IPR010730">
    <property type="entry name" value="HET"/>
</dbReference>